<dbReference type="Gene3D" id="2.30.38.10">
    <property type="entry name" value="Luciferase, Domain 3"/>
    <property type="match status" value="1"/>
</dbReference>
<dbReference type="AlphaFoldDB" id="A0A1B6G7E7"/>
<dbReference type="PANTHER" id="PTHR24096:SF149">
    <property type="entry name" value="AMP-BINDING DOMAIN-CONTAINING PROTEIN-RELATED"/>
    <property type="match status" value="1"/>
</dbReference>
<dbReference type="Pfam" id="PF00501">
    <property type="entry name" value="AMP-binding"/>
    <property type="match status" value="1"/>
</dbReference>
<comment type="similarity">
    <text evidence="2">Belongs to the ATP-dependent AMP-binding enzyme family.</text>
</comment>
<dbReference type="EMBL" id="GECZ01011404">
    <property type="protein sequence ID" value="JAS58365.1"/>
    <property type="molecule type" value="Transcribed_RNA"/>
</dbReference>
<sequence>MEDEYIIVGESNDSSPDIFGQSNFCEYISSRINGHGEKIFQIDGISGRSQTYKDTFNQSKIIANSLLHLGVLPGETIAVSCENRLEYSNVMLASVFAGAVFTPINPTYSPDEIVHALNISRPRVIFCSAFTYSNISASLPRLQGVFHVVAFDEVPPLKSKSLVKFNMLLQNTPMENLYQTKDNEIAVILTSSGTTGLPKGVMLSYSNLKYFCRHSVNRSALSLQASDVLLGLLPLYHGYGYGMMLASLQTGLKVVLLPKFEEKLFLSTIEKYKITRLFLVPPLMVFLSKHPLVAHYDLSSVHQIVCGAAPLSKEVIAEVSARLSGVKVRQGYGMTESSVVMTLMPPYFNKPDSVGRLSAGIKAKILDLETGKPLPRGQQGEIVVQGPCVMVGYCRDPEATRQAVDAHGWLHTGDVGYVDSEGFFYIVDRIKELIKYKGYQGKCHHIKD</sequence>
<dbReference type="PROSITE" id="PS00455">
    <property type="entry name" value="AMP_BINDING"/>
    <property type="match status" value="1"/>
</dbReference>
<evidence type="ECO:0000256" key="3">
    <source>
        <dbReference type="ARBA" id="ARBA00022598"/>
    </source>
</evidence>
<evidence type="ECO:0000313" key="7">
    <source>
        <dbReference type="EMBL" id="JAS58365.1"/>
    </source>
</evidence>
<dbReference type="Gene3D" id="3.40.50.980">
    <property type="match status" value="2"/>
</dbReference>
<proteinExistence type="inferred from homology"/>
<dbReference type="GO" id="GO:0016405">
    <property type="term" value="F:CoA-ligase activity"/>
    <property type="evidence" value="ECO:0007669"/>
    <property type="project" value="TreeGrafter"/>
</dbReference>
<evidence type="ECO:0000256" key="4">
    <source>
        <dbReference type="ARBA" id="ARBA00023140"/>
    </source>
</evidence>
<feature type="domain" description="AMP-dependent synthetase/ligase" evidence="5">
    <location>
        <begin position="32"/>
        <end position="393"/>
    </location>
</feature>
<dbReference type="InterPro" id="IPR000873">
    <property type="entry name" value="AMP-dep_synth/lig_dom"/>
</dbReference>
<evidence type="ECO:0000256" key="1">
    <source>
        <dbReference type="ARBA" id="ARBA00004275"/>
    </source>
</evidence>
<evidence type="ECO:0000313" key="6">
    <source>
        <dbReference type="EMBL" id="JAS42860.1"/>
    </source>
</evidence>
<dbReference type="EMBL" id="GECZ01026909">
    <property type="protein sequence ID" value="JAS42860.1"/>
    <property type="molecule type" value="Transcribed_RNA"/>
</dbReference>
<dbReference type="SUPFAM" id="SSF56801">
    <property type="entry name" value="Acetyl-CoA synthetase-like"/>
    <property type="match status" value="1"/>
</dbReference>
<dbReference type="InterPro" id="IPR020845">
    <property type="entry name" value="AMP-binding_CS"/>
</dbReference>
<protein>
    <recommendedName>
        <fullName evidence="5">AMP-dependent synthetase/ligase domain-containing protein</fullName>
    </recommendedName>
</protein>
<reference evidence="7" key="1">
    <citation type="submission" date="2015-11" db="EMBL/GenBank/DDBJ databases">
        <title>De novo transcriptome assembly of four potential Pierce s Disease insect vectors from Arizona vineyards.</title>
        <authorList>
            <person name="Tassone E.E."/>
        </authorList>
    </citation>
    <scope>NUCLEOTIDE SEQUENCE</scope>
</reference>
<accession>A0A1B6G7E7</accession>
<name>A0A1B6G7E7_9HEMI</name>
<evidence type="ECO:0000256" key="2">
    <source>
        <dbReference type="ARBA" id="ARBA00006432"/>
    </source>
</evidence>
<dbReference type="PANTHER" id="PTHR24096">
    <property type="entry name" value="LONG-CHAIN-FATTY-ACID--COA LIGASE"/>
    <property type="match status" value="1"/>
</dbReference>
<dbReference type="GO" id="GO:0005777">
    <property type="term" value="C:peroxisome"/>
    <property type="evidence" value="ECO:0007669"/>
    <property type="project" value="UniProtKB-SubCell"/>
</dbReference>
<keyword evidence="4" id="KW-0576">Peroxisome</keyword>
<keyword evidence="3" id="KW-0436">Ligase</keyword>
<gene>
    <name evidence="7" type="ORF">g.16063</name>
    <name evidence="6" type="ORF">g.16065</name>
</gene>
<evidence type="ECO:0000259" key="5">
    <source>
        <dbReference type="Pfam" id="PF00501"/>
    </source>
</evidence>
<comment type="subcellular location">
    <subcellularLocation>
        <location evidence="1">Peroxisome</location>
    </subcellularLocation>
</comment>
<dbReference type="FunFam" id="3.40.50.12780:FF:000003">
    <property type="entry name" value="Long-chain-fatty-acid--CoA ligase FadD"/>
    <property type="match status" value="1"/>
</dbReference>
<organism evidence="7">
    <name type="scientific">Cuerna arida</name>
    <dbReference type="NCBI Taxonomy" id="1464854"/>
    <lineage>
        <taxon>Eukaryota</taxon>
        <taxon>Metazoa</taxon>
        <taxon>Ecdysozoa</taxon>
        <taxon>Arthropoda</taxon>
        <taxon>Hexapoda</taxon>
        <taxon>Insecta</taxon>
        <taxon>Pterygota</taxon>
        <taxon>Neoptera</taxon>
        <taxon>Paraneoptera</taxon>
        <taxon>Hemiptera</taxon>
        <taxon>Auchenorrhyncha</taxon>
        <taxon>Membracoidea</taxon>
        <taxon>Cicadellidae</taxon>
        <taxon>Cicadellinae</taxon>
        <taxon>Proconiini</taxon>
        <taxon>Cuerna</taxon>
    </lineage>
</organism>